<evidence type="ECO:0000313" key="3">
    <source>
        <dbReference type="Proteomes" id="UP000001882"/>
    </source>
</evidence>
<dbReference type="OrthoDB" id="26378at2157"/>
<name>D1Z105_METPS</name>
<dbReference type="GO" id="GO:0009307">
    <property type="term" value="P:DNA restriction-modification system"/>
    <property type="evidence" value="ECO:0007669"/>
    <property type="project" value="InterPro"/>
</dbReference>
<proteinExistence type="predicted"/>
<dbReference type="eggNOG" id="arCOG03727">
    <property type="taxonomic scope" value="Archaea"/>
</dbReference>
<dbReference type="EMBL" id="AP011532">
    <property type="protein sequence ID" value="BAI62377.1"/>
    <property type="molecule type" value="Genomic_DNA"/>
</dbReference>
<dbReference type="InterPro" id="IPR007560">
    <property type="entry name" value="Restrct_endonuc_IV_Mrr"/>
</dbReference>
<dbReference type="InterPro" id="IPR011335">
    <property type="entry name" value="Restrct_endonuc-II-like"/>
</dbReference>
<dbReference type="Pfam" id="PF04471">
    <property type="entry name" value="Mrr_cat"/>
    <property type="match status" value="1"/>
</dbReference>
<feature type="domain" description="Restriction endonuclease type IV Mrr" evidence="1">
    <location>
        <begin position="8"/>
        <end position="66"/>
    </location>
</feature>
<dbReference type="GO" id="GO:0004519">
    <property type="term" value="F:endonuclease activity"/>
    <property type="evidence" value="ECO:0007669"/>
    <property type="project" value="InterPro"/>
</dbReference>
<dbReference type="AlphaFoldDB" id="D1Z105"/>
<sequence length="138" mass="16293">MVRKTDDLDELTWQEFEEYIRDLLEHHDFEVQFRKVFKTPERGYQIDAVALRKDLCLCIDGKKYGRSRPRSSSLKEQAKLHYERTCAYEEKIGVRSVPLIVSWLDDNLMVENGCIFVSIDRLNDFLLNVDAILDELGY</sequence>
<dbReference type="Proteomes" id="UP000001882">
    <property type="component" value="Chromosome"/>
</dbReference>
<dbReference type="STRING" id="304371.MCP_2305"/>
<dbReference type="GO" id="GO:0003677">
    <property type="term" value="F:DNA binding"/>
    <property type="evidence" value="ECO:0007669"/>
    <property type="project" value="InterPro"/>
</dbReference>
<evidence type="ECO:0000313" key="2">
    <source>
        <dbReference type="EMBL" id="BAI62377.1"/>
    </source>
</evidence>
<keyword evidence="3" id="KW-1185">Reference proteome</keyword>
<reference evidence="2 3" key="1">
    <citation type="journal article" date="2007" name="Appl. Environ. Microbiol.">
        <title>Isolation of key methanogens for global methane emission from rice paddy fields: a novel isolate affiliated with the clone cluster rice cluster I.</title>
        <authorList>
            <person name="Sakai S."/>
            <person name="Imachi H."/>
            <person name="Sekiguchi Y."/>
            <person name="Ohashi A."/>
            <person name="Harada H."/>
            <person name="Kamagata Y."/>
        </authorList>
    </citation>
    <scope>NUCLEOTIDE SEQUENCE [LARGE SCALE GENOMIC DNA]</scope>
    <source>
        <strain evidence="3">DSM 17711 / JCM 13418 / NBRC 101707 / SANAE</strain>
    </source>
</reference>
<dbReference type="GeneID" id="8682107"/>
<dbReference type="KEGG" id="mpd:MCP_2305"/>
<dbReference type="InParanoid" id="D1Z105"/>
<gene>
    <name evidence="2" type="ordered locus">MCP_2305</name>
</gene>
<dbReference type="SUPFAM" id="SSF52980">
    <property type="entry name" value="Restriction endonuclease-like"/>
    <property type="match status" value="1"/>
</dbReference>
<dbReference type="RefSeq" id="WP_012901051.1">
    <property type="nucleotide sequence ID" value="NC_013665.1"/>
</dbReference>
<organism evidence="2 3">
    <name type="scientific">Methanocella paludicola (strain DSM 17711 / JCM 13418 / NBRC 101707 / SANAE)</name>
    <dbReference type="NCBI Taxonomy" id="304371"/>
    <lineage>
        <taxon>Archaea</taxon>
        <taxon>Methanobacteriati</taxon>
        <taxon>Methanobacteriota</taxon>
        <taxon>Stenosarchaea group</taxon>
        <taxon>Methanomicrobia</taxon>
        <taxon>Methanocellales</taxon>
        <taxon>Methanocellaceae</taxon>
        <taxon>Methanocella</taxon>
    </lineage>
</organism>
<reference evidence="2 3" key="2">
    <citation type="journal article" date="2008" name="Int. J. Syst. Evol. Microbiol.">
        <title>Methanocella paludicola gen. nov., sp. nov., a methane-producing archaeon, the first isolate of the lineage 'Rice Cluster I', and proposal of the new archaeal order Methanocellales ord. nov.</title>
        <authorList>
            <person name="Sakai S."/>
            <person name="Imachi H."/>
            <person name="Hanada S."/>
            <person name="Ohashi A."/>
            <person name="Harada H."/>
            <person name="Kamagata Y."/>
        </authorList>
    </citation>
    <scope>NUCLEOTIDE SEQUENCE [LARGE SCALE GENOMIC DNA]</scope>
    <source>
        <strain evidence="3">DSM 17711 / JCM 13418 / NBRC 101707 / SANAE</strain>
    </source>
</reference>
<reference evidence="3" key="3">
    <citation type="journal article" date="2011" name="PLoS ONE">
        <title>Genome sequence of a mesophilic hydrogenotrophic methanogen Methanocella paludicola, the first cultivated representative of the order Methanocellales.</title>
        <authorList>
            <person name="Sakai S."/>
            <person name="Takaki Y."/>
            <person name="Shimamura S."/>
            <person name="Sekine M."/>
            <person name="Tajima T."/>
            <person name="Kosugi H."/>
            <person name="Ichikawa N."/>
            <person name="Tasumi E."/>
            <person name="Hiraki A.T."/>
            <person name="Shimizu A."/>
            <person name="Kato Y."/>
            <person name="Nishiko R."/>
            <person name="Mori K."/>
            <person name="Fujita N."/>
            <person name="Imachi H."/>
            <person name="Takai K."/>
        </authorList>
    </citation>
    <scope>NUCLEOTIDE SEQUENCE [LARGE SCALE GENOMIC DNA]</scope>
    <source>
        <strain evidence="3">DSM 17711 / JCM 13418 / NBRC 101707 / SANAE</strain>
    </source>
</reference>
<accession>D1Z105</accession>
<protein>
    <recommendedName>
        <fullName evidence="1">Restriction endonuclease type IV Mrr domain-containing protein</fullName>
    </recommendedName>
</protein>
<evidence type="ECO:0000259" key="1">
    <source>
        <dbReference type="Pfam" id="PF04471"/>
    </source>
</evidence>